<feature type="chain" id="PRO_5026914833" description="Outer membrane beta-barrel protein" evidence="1">
    <location>
        <begin position="20"/>
        <end position="209"/>
    </location>
</feature>
<comment type="caution">
    <text evidence="2">The sequence shown here is derived from an EMBL/GenBank/DDBJ whole genome shotgun (WGS) entry which is preliminary data.</text>
</comment>
<keyword evidence="1" id="KW-0732">Signal</keyword>
<evidence type="ECO:0000256" key="1">
    <source>
        <dbReference type="SAM" id="SignalP"/>
    </source>
</evidence>
<accession>A0A6N8J444</accession>
<dbReference type="Proteomes" id="UP000468388">
    <property type="component" value="Unassembled WGS sequence"/>
</dbReference>
<evidence type="ECO:0008006" key="4">
    <source>
        <dbReference type="Google" id="ProtNLM"/>
    </source>
</evidence>
<name>A0A6N8J444_9BACT</name>
<sequence>MKKALMALLILITVQQARAQHAQTETLFSNNGQHKTRIAAYGAPAAKFTSIDGKFGVLTGGYGGVLLNGKWMLGAGAWSLVNNIALPGVNVNGATDYLNLWYTGAVVEYIHNSDKLIHWTAGTLIGGGGVSRRDKYRFNEDGDHHDYNYDKSGLFVAEPFANLEINIIKNLRFDIGASYRLVTGTSTTGITDSKLSNPSVHVGLKAGIF</sequence>
<dbReference type="AlphaFoldDB" id="A0A6N8J444"/>
<evidence type="ECO:0000313" key="2">
    <source>
        <dbReference type="EMBL" id="MVT39987.1"/>
    </source>
</evidence>
<dbReference type="OrthoDB" id="1122635at2"/>
<dbReference type="EMBL" id="WRXO01000001">
    <property type="protein sequence ID" value="MVT39987.1"/>
    <property type="molecule type" value="Genomic_DNA"/>
</dbReference>
<keyword evidence="3" id="KW-1185">Reference proteome</keyword>
<protein>
    <recommendedName>
        <fullName evidence="4">Outer membrane beta-barrel protein</fullName>
    </recommendedName>
</protein>
<dbReference type="RefSeq" id="WP_157298625.1">
    <property type="nucleotide sequence ID" value="NZ_BAAAZB010000005.1"/>
</dbReference>
<evidence type="ECO:0000313" key="3">
    <source>
        <dbReference type="Proteomes" id="UP000468388"/>
    </source>
</evidence>
<gene>
    <name evidence="2" type="ORF">GO495_05285</name>
</gene>
<organism evidence="2 3">
    <name type="scientific">Chitinophaga oryziterrae</name>
    <dbReference type="NCBI Taxonomy" id="1031224"/>
    <lineage>
        <taxon>Bacteria</taxon>
        <taxon>Pseudomonadati</taxon>
        <taxon>Bacteroidota</taxon>
        <taxon>Chitinophagia</taxon>
        <taxon>Chitinophagales</taxon>
        <taxon>Chitinophagaceae</taxon>
        <taxon>Chitinophaga</taxon>
    </lineage>
</organism>
<proteinExistence type="predicted"/>
<reference evidence="2 3" key="1">
    <citation type="submission" date="2019-12" db="EMBL/GenBank/DDBJ databases">
        <title>The draft genomic sequence of strain Chitinophaga oryziterrae JCM 16595.</title>
        <authorList>
            <person name="Zhang X."/>
        </authorList>
    </citation>
    <scope>NUCLEOTIDE SEQUENCE [LARGE SCALE GENOMIC DNA]</scope>
    <source>
        <strain evidence="2 3">JCM 16595</strain>
    </source>
</reference>
<feature type="signal peptide" evidence="1">
    <location>
        <begin position="1"/>
        <end position="19"/>
    </location>
</feature>